<evidence type="ECO:0000256" key="2">
    <source>
        <dbReference type="ARBA" id="ARBA00023125"/>
    </source>
</evidence>
<gene>
    <name evidence="7" type="ORF">ACFO0J_04460</name>
</gene>
<dbReference type="PROSITE" id="PS51078">
    <property type="entry name" value="ICLR_ED"/>
    <property type="match status" value="1"/>
</dbReference>
<sequence length="275" mass="30413">MDSTSIKALRALEWICRHDSPVGVTEMSLALDLGKSNVHRILATLKTMGYVHSLDDGRYAATLKTWELGCAVIERLDFKRLARPVMEALSDETMETVHLSVLDGLDVVYVDKVESSQPVRAYSRVGGRAPAYTVATGKALLAFQRDLEETIPMDLEQYTPATLTDHEALLQELSNVRSSGFAINRGEWREGIRGVAAPIRNERAEVICAIGISGPENRLSLKKMNALAPCVIESARKISLQLGYRLSSFDRRPERNDGIEKTTLSPASRSARKQS</sequence>
<dbReference type="Proteomes" id="UP001595756">
    <property type="component" value="Unassembled WGS sequence"/>
</dbReference>
<comment type="caution">
    <text evidence="7">The sequence shown here is derived from an EMBL/GenBank/DDBJ whole genome shotgun (WGS) entry which is preliminary data.</text>
</comment>
<reference evidence="8" key="1">
    <citation type="journal article" date="2019" name="Int. J. Syst. Evol. Microbiol.">
        <title>The Global Catalogue of Microorganisms (GCM) 10K type strain sequencing project: providing services to taxonomists for standard genome sequencing and annotation.</title>
        <authorList>
            <consortium name="The Broad Institute Genomics Platform"/>
            <consortium name="The Broad Institute Genome Sequencing Center for Infectious Disease"/>
            <person name="Wu L."/>
            <person name="Ma J."/>
        </authorList>
    </citation>
    <scope>NUCLEOTIDE SEQUENCE [LARGE SCALE GENOMIC DNA]</scope>
    <source>
        <strain evidence="8">CGMCC 1.19029</strain>
    </source>
</reference>
<dbReference type="Pfam" id="PF09339">
    <property type="entry name" value="HTH_IclR"/>
    <property type="match status" value="1"/>
</dbReference>
<feature type="domain" description="IclR-ED" evidence="6">
    <location>
        <begin position="64"/>
        <end position="244"/>
    </location>
</feature>
<dbReference type="Pfam" id="PF01614">
    <property type="entry name" value="IclR_C"/>
    <property type="match status" value="1"/>
</dbReference>
<keyword evidence="8" id="KW-1185">Reference proteome</keyword>
<feature type="region of interest" description="Disordered" evidence="4">
    <location>
        <begin position="251"/>
        <end position="275"/>
    </location>
</feature>
<keyword evidence="1" id="KW-0805">Transcription regulation</keyword>
<evidence type="ECO:0000259" key="6">
    <source>
        <dbReference type="PROSITE" id="PS51078"/>
    </source>
</evidence>
<dbReference type="RefSeq" id="WP_376811843.1">
    <property type="nucleotide sequence ID" value="NZ_JBHSDY010000002.1"/>
</dbReference>
<dbReference type="PANTHER" id="PTHR30136">
    <property type="entry name" value="HELIX-TURN-HELIX TRANSCRIPTIONAL REGULATOR, ICLR FAMILY"/>
    <property type="match status" value="1"/>
</dbReference>
<dbReference type="InterPro" id="IPR014757">
    <property type="entry name" value="Tscrpt_reg_IclR_C"/>
</dbReference>
<dbReference type="PANTHER" id="PTHR30136:SF35">
    <property type="entry name" value="HTH-TYPE TRANSCRIPTIONAL REGULATOR RV1719"/>
    <property type="match status" value="1"/>
</dbReference>
<protein>
    <submittedName>
        <fullName evidence="7">IclR family transcriptional regulator</fullName>
    </submittedName>
</protein>
<proteinExistence type="predicted"/>
<dbReference type="InterPro" id="IPR050707">
    <property type="entry name" value="HTH_MetabolicPath_Reg"/>
</dbReference>
<name>A0ABV8RVA3_9BURK</name>
<evidence type="ECO:0000259" key="5">
    <source>
        <dbReference type="PROSITE" id="PS51077"/>
    </source>
</evidence>
<dbReference type="InterPro" id="IPR029016">
    <property type="entry name" value="GAF-like_dom_sf"/>
</dbReference>
<keyword evidence="2" id="KW-0238">DNA-binding</keyword>
<dbReference type="SUPFAM" id="SSF46785">
    <property type="entry name" value="Winged helix' DNA-binding domain"/>
    <property type="match status" value="1"/>
</dbReference>
<organism evidence="7 8">
    <name type="scientific">Castellaniella hirudinis</name>
    <dbReference type="NCBI Taxonomy" id="1144617"/>
    <lineage>
        <taxon>Bacteria</taxon>
        <taxon>Pseudomonadati</taxon>
        <taxon>Pseudomonadota</taxon>
        <taxon>Betaproteobacteria</taxon>
        <taxon>Burkholderiales</taxon>
        <taxon>Alcaligenaceae</taxon>
        <taxon>Castellaniella</taxon>
    </lineage>
</organism>
<dbReference type="SMART" id="SM00346">
    <property type="entry name" value="HTH_ICLR"/>
    <property type="match status" value="1"/>
</dbReference>
<evidence type="ECO:0000256" key="4">
    <source>
        <dbReference type="SAM" id="MobiDB-lite"/>
    </source>
</evidence>
<dbReference type="Gene3D" id="3.30.450.40">
    <property type="match status" value="1"/>
</dbReference>
<dbReference type="EMBL" id="JBHSDY010000002">
    <property type="protein sequence ID" value="MFC4297291.1"/>
    <property type="molecule type" value="Genomic_DNA"/>
</dbReference>
<keyword evidence="3" id="KW-0804">Transcription</keyword>
<feature type="domain" description="HTH iclR-type" evidence="5">
    <location>
        <begin position="2"/>
        <end position="63"/>
    </location>
</feature>
<dbReference type="InterPro" id="IPR036390">
    <property type="entry name" value="WH_DNA-bd_sf"/>
</dbReference>
<accession>A0ABV8RVA3</accession>
<evidence type="ECO:0000256" key="3">
    <source>
        <dbReference type="ARBA" id="ARBA00023163"/>
    </source>
</evidence>
<evidence type="ECO:0000256" key="1">
    <source>
        <dbReference type="ARBA" id="ARBA00023015"/>
    </source>
</evidence>
<dbReference type="PROSITE" id="PS51077">
    <property type="entry name" value="HTH_ICLR"/>
    <property type="match status" value="1"/>
</dbReference>
<evidence type="ECO:0000313" key="7">
    <source>
        <dbReference type="EMBL" id="MFC4297291.1"/>
    </source>
</evidence>
<dbReference type="SUPFAM" id="SSF55781">
    <property type="entry name" value="GAF domain-like"/>
    <property type="match status" value="1"/>
</dbReference>
<dbReference type="InterPro" id="IPR005471">
    <property type="entry name" value="Tscrpt_reg_IclR_N"/>
</dbReference>
<dbReference type="Gene3D" id="1.10.10.10">
    <property type="entry name" value="Winged helix-like DNA-binding domain superfamily/Winged helix DNA-binding domain"/>
    <property type="match status" value="1"/>
</dbReference>
<dbReference type="InterPro" id="IPR036388">
    <property type="entry name" value="WH-like_DNA-bd_sf"/>
</dbReference>
<evidence type="ECO:0000313" key="8">
    <source>
        <dbReference type="Proteomes" id="UP001595756"/>
    </source>
</evidence>
<feature type="compositionally biased region" description="Basic and acidic residues" evidence="4">
    <location>
        <begin position="251"/>
        <end position="260"/>
    </location>
</feature>